<dbReference type="Proteomes" id="UP000198426">
    <property type="component" value="Unassembled WGS sequence"/>
</dbReference>
<evidence type="ECO:0000256" key="3">
    <source>
        <dbReference type="ARBA" id="ARBA00022801"/>
    </source>
</evidence>
<gene>
    <name evidence="6" type="ORF">SAMN05421757_101820</name>
</gene>
<dbReference type="PANTHER" id="PTHR35005:SF1">
    <property type="entry name" value="2-AMINO-5-FORMYLAMINO-6-RIBOSYLAMINOPYRIMIDIN-4(3H)-ONE 5'-MONOPHOSPHATE DEFORMYLASE"/>
    <property type="match status" value="1"/>
</dbReference>
<comment type="similarity">
    <text evidence="5">Belongs to the creatininase superfamily.</text>
</comment>
<evidence type="ECO:0000256" key="4">
    <source>
        <dbReference type="ARBA" id="ARBA00022833"/>
    </source>
</evidence>
<sequence length="249" mass="26371">MIRDFAALSWPDVAGDLSRNIPAILPVGAIEQHGAHLPLTVDRDLAEGVARAIAERTGAFLLPACGYGETWSSEAFPGTLSISPETLRAMIQDIGRGLIGMGIPALITLNGHFGNSGPIALAARTLLSEGLPVLHLDYPGLEPLAGKICTSKPAGPGFYHADEVETSMMLALRPEAVQMDRATPEYPDFPPTFGQEPFQLREISESGVFGDPRAATAEKGRMLIHGIADAAVPLIDAFLTRHGLTTTQG</sequence>
<dbReference type="OrthoDB" id="9801445at2"/>
<reference evidence="6 7" key="1">
    <citation type="submission" date="2017-06" db="EMBL/GenBank/DDBJ databases">
        <authorList>
            <person name="Kim H.J."/>
            <person name="Triplett B.A."/>
        </authorList>
    </citation>
    <scope>NUCLEOTIDE SEQUENCE [LARGE SCALE GENOMIC DNA]</scope>
    <source>
        <strain evidence="6 7">DSM 29339</strain>
    </source>
</reference>
<proteinExistence type="inferred from homology"/>
<keyword evidence="2" id="KW-0479">Metal-binding</keyword>
<name>A0A239DHT6_9RHOB</name>
<evidence type="ECO:0000313" key="6">
    <source>
        <dbReference type="EMBL" id="SNS31542.1"/>
    </source>
</evidence>
<dbReference type="Pfam" id="PF02633">
    <property type="entry name" value="Creatininase"/>
    <property type="match status" value="1"/>
</dbReference>
<evidence type="ECO:0000256" key="1">
    <source>
        <dbReference type="ARBA" id="ARBA00001947"/>
    </source>
</evidence>
<keyword evidence="4" id="KW-0862">Zinc</keyword>
<organism evidence="6 7">
    <name type="scientific">Tropicimonas sediminicola</name>
    <dbReference type="NCBI Taxonomy" id="1031541"/>
    <lineage>
        <taxon>Bacteria</taxon>
        <taxon>Pseudomonadati</taxon>
        <taxon>Pseudomonadota</taxon>
        <taxon>Alphaproteobacteria</taxon>
        <taxon>Rhodobacterales</taxon>
        <taxon>Roseobacteraceae</taxon>
        <taxon>Tropicimonas</taxon>
    </lineage>
</organism>
<dbReference type="GO" id="GO:0016811">
    <property type="term" value="F:hydrolase activity, acting on carbon-nitrogen (but not peptide) bonds, in linear amides"/>
    <property type="evidence" value="ECO:0007669"/>
    <property type="project" value="TreeGrafter"/>
</dbReference>
<evidence type="ECO:0000256" key="5">
    <source>
        <dbReference type="ARBA" id="ARBA00024029"/>
    </source>
</evidence>
<dbReference type="GO" id="GO:0009231">
    <property type="term" value="P:riboflavin biosynthetic process"/>
    <property type="evidence" value="ECO:0007669"/>
    <property type="project" value="TreeGrafter"/>
</dbReference>
<dbReference type="AlphaFoldDB" id="A0A239DHT6"/>
<evidence type="ECO:0000313" key="7">
    <source>
        <dbReference type="Proteomes" id="UP000198426"/>
    </source>
</evidence>
<protein>
    <submittedName>
        <fullName evidence="6">Creatinine amidohydrolase</fullName>
    </submittedName>
</protein>
<dbReference type="Gene3D" id="3.40.50.10310">
    <property type="entry name" value="Creatininase"/>
    <property type="match status" value="1"/>
</dbReference>
<keyword evidence="3 6" id="KW-0378">Hydrolase</keyword>
<keyword evidence="7" id="KW-1185">Reference proteome</keyword>
<dbReference type="SUPFAM" id="SSF102215">
    <property type="entry name" value="Creatininase"/>
    <property type="match status" value="1"/>
</dbReference>
<dbReference type="GO" id="GO:0046872">
    <property type="term" value="F:metal ion binding"/>
    <property type="evidence" value="ECO:0007669"/>
    <property type="project" value="UniProtKB-KW"/>
</dbReference>
<dbReference type="EMBL" id="FZOY01000001">
    <property type="protein sequence ID" value="SNS31542.1"/>
    <property type="molecule type" value="Genomic_DNA"/>
</dbReference>
<dbReference type="PANTHER" id="PTHR35005">
    <property type="entry name" value="3-DEHYDRO-SCYLLO-INOSOSE HYDROLASE"/>
    <property type="match status" value="1"/>
</dbReference>
<comment type="cofactor">
    <cofactor evidence="1">
        <name>Zn(2+)</name>
        <dbReference type="ChEBI" id="CHEBI:29105"/>
    </cofactor>
</comment>
<dbReference type="InterPro" id="IPR003785">
    <property type="entry name" value="Creatininase/forma_Hydrolase"/>
</dbReference>
<evidence type="ECO:0000256" key="2">
    <source>
        <dbReference type="ARBA" id="ARBA00022723"/>
    </source>
</evidence>
<dbReference type="InterPro" id="IPR024087">
    <property type="entry name" value="Creatininase-like_sf"/>
</dbReference>
<accession>A0A239DHT6</accession>